<evidence type="ECO:0000256" key="5">
    <source>
        <dbReference type="SAM" id="Phobius"/>
    </source>
</evidence>
<reference evidence="6 7" key="1">
    <citation type="journal article" date="2015" name="BMC Genomics">
        <title>The genome of the truffle-parasite Tolypocladium ophioglossoides and the evolution of antifungal peptaibiotics.</title>
        <authorList>
            <person name="Quandt C.A."/>
            <person name="Bushley K.E."/>
            <person name="Spatafora J.W."/>
        </authorList>
    </citation>
    <scope>NUCLEOTIDE SEQUENCE [LARGE SCALE GENOMIC DNA]</scope>
    <source>
        <strain evidence="6 7">CBS 100239</strain>
    </source>
</reference>
<feature type="transmembrane region" description="Helical" evidence="5">
    <location>
        <begin position="167"/>
        <end position="191"/>
    </location>
</feature>
<dbReference type="InterPro" id="IPR050360">
    <property type="entry name" value="MFS_Sugar_Transporters"/>
</dbReference>
<evidence type="ECO:0000256" key="4">
    <source>
        <dbReference type="ARBA" id="ARBA00023136"/>
    </source>
</evidence>
<dbReference type="InterPro" id="IPR036259">
    <property type="entry name" value="MFS_trans_sf"/>
</dbReference>
<keyword evidence="7" id="KW-1185">Reference proteome</keyword>
<dbReference type="GO" id="GO:0016020">
    <property type="term" value="C:membrane"/>
    <property type="evidence" value="ECO:0007669"/>
    <property type="project" value="UniProtKB-SubCell"/>
</dbReference>
<keyword evidence="3 5" id="KW-1133">Transmembrane helix</keyword>
<dbReference type="PANTHER" id="PTHR48022:SF59">
    <property type="entry name" value="MAJOR FACILITATOR SUPERFAMILY (MFS) PROFILE DOMAIN-CONTAINING PROTEIN"/>
    <property type="match status" value="1"/>
</dbReference>
<accession>A0A0L0NDC0</accession>
<evidence type="ECO:0000313" key="7">
    <source>
        <dbReference type="Proteomes" id="UP000036947"/>
    </source>
</evidence>
<dbReference type="Gene3D" id="1.20.1250.20">
    <property type="entry name" value="MFS general substrate transporter like domains"/>
    <property type="match status" value="1"/>
</dbReference>
<dbReference type="Proteomes" id="UP000036947">
    <property type="component" value="Unassembled WGS sequence"/>
</dbReference>
<proteinExistence type="predicted"/>
<dbReference type="STRING" id="1163406.A0A0L0NDC0"/>
<dbReference type="InterPro" id="IPR005828">
    <property type="entry name" value="MFS_sugar_transport-like"/>
</dbReference>
<feature type="transmembrane region" description="Helical" evidence="5">
    <location>
        <begin position="69"/>
        <end position="92"/>
    </location>
</feature>
<feature type="transmembrane region" description="Helical" evidence="5">
    <location>
        <begin position="233"/>
        <end position="252"/>
    </location>
</feature>
<dbReference type="Pfam" id="PF00083">
    <property type="entry name" value="Sugar_tr"/>
    <property type="match status" value="1"/>
</dbReference>
<feature type="transmembrane region" description="Helical" evidence="5">
    <location>
        <begin position="104"/>
        <end position="126"/>
    </location>
</feature>
<evidence type="ECO:0000256" key="1">
    <source>
        <dbReference type="ARBA" id="ARBA00004141"/>
    </source>
</evidence>
<evidence type="ECO:0000256" key="2">
    <source>
        <dbReference type="ARBA" id="ARBA00022692"/>
    </source>
</evidence>
<dbReference type="PANTHER" id="PTHR48022">
    <property type="entry name" value="PLASTIDIC GLUCOSE TRANSPORTER 4"/>
    <property type="match status" value="1"/>
</dbReference>
<dbReference type="OrthoDB" id="5296287at2759"/>
<feature type="transmembrane region" description="Helical" evidence="5">
    <location>
        <begin position="135"/>
        <end position="155"/>
    </location>
</feature>
<dbReference type="SUPFAM" id="SSF103473">
    <property type="entry name" value="MFS general substrate transporter"/>
    <property type="match status" value="1"/>
</dbReference>
<keyword evidence="2 5" id="KW-0812">Transmembrane</keyword>
<organism evidence="6 7">
    <name type="scientific">Tolypocladium ophioglossoides (strain CBS 100239)</name>
    <name type="common">Snaketongue truffleclub</name>
    <name type="synonym">Elaphocordyceps ophioglossoides</name>
    <dbReference type="NCBI Taxonomy" id="1163406"/>
    <lineage>
        <taxon>Eukaryota</taxon>
        <taxon>Fungi</taxon>
        <taxon>Dikarya</taxon>
        <taxon>Ascomycota</taxon>
        <taxon>Pezizomycotina</taxon>
        <taxon>Sordariomycetes</taxon>
        <taxon>Hypocreomycetidae</taxon>
        <taxon>Hypocreales</taxon>
        <taxon>Ophiocordycipitaceae</taxon>
        <taxon>Tolypocladium</taxon>
    </lineage>
</organism>
<dbReference type="GO" id="GO:0005351">
    <property type="term" value="F:carbohydrate:proton symporter activity"/>
    <property type="evidence" value="ECO:0007669"/>
    <property type="project" value="TreeGrafter"/>
</dbReference>
<comment type="caution">
    <text evidence="6">The sequence shown here is derived from an EMBL/GenBank/DDBJ whole genome shotgun (WGS) entry which is preliminary data.</text>
</comment>
<feature type="transmembrane region" description="Helical" evidence="5">
    <location>
        <begin position="203"/>
        <end position="221"/>
    </location>
</feature>
<gene>
    <name evidence="6" type="ORF">TOPH_03374</name>
</gene>
<evidence type="ECO:0000256" key="3">
    <source>
        <dbReference type="ARBA" id="ARBA00022989"/>
    </source>
</evidence>
<protein>
    <submittedName>
        <fullName evidence="6">Putative quinate permease</fullName>
    </submittedName>
</protein>
<sequence length="312" mass="34552">MANRRDDAIKTLVKLRGLPVDHPRVYKEVQDIEVDINKSTGGSGKMSFLAIIKETFTVPSNLRRVQQCLVSYALAQLSGASSITSYFVPILSLMGEGGDTGQKLILSGLYGMSKFFFVLMASFFFIDALGRRKSLFIGCTLQMVSDIYIGVYMKYQQTNDVSAASSRAAIAALFIHAFGYSVGLLVLPYVFGGELWPNRIRSFGGALGQTFHWLFTYAMQFSVPSLLDKTDEWGAFIFFAAGCGISLIYVYLMVPEVAGLNVEDIEDVFKGPWFNAYRRLKQPAPILGLEMGNRDCLGKSTARHVEEQDGKV</sequence>
<dbReference type="EMBL" id="LFRF01000007">
    <property type="protein sequence ID" value="KND91999.1"/>
    <property type="molecule type" value="Genomic_DNA"/>
</dbReference>
<keyword evidence="4 5" id="KW-0472">Membrane</keyword>
<comment type="subcellular location">
    <subcellularLocation>
        <location evidence="1">Membrane</location>
        <topology evidence="1">Multi-pass membrane protein</topology>
    </subcellularLocation>
</comment>
<name>A0A0L0NDC0_TOLOC</name>
<dbReference type="AlphaFoldDB" id="A0A0L0NDC0"/>
<evidence type="ECO:0000313" key="6">
    <source>
        <dbReference type="EMBL" id="KND91999.1"/>
    </source>
</evidence>